<dbReference type="Pfam" id="PF01040">
    <property type="entry name" value="UbiA"/>
    <property type="match status" value="1"/>
</dbReference>
<keyword evidence="5" id="KW-0350">Heme biosynthesis</keyword>
<gene>
    <name evidence="8" type="ORF">B1A_02108</name>
</gene>
<evidence type="ECO:0000256" key="2">
    <source>
        <dbReference type="ARBA" id="ARBA00022679"/>
    </source>
</evidence>
<comment type="subcellular location">
    <subcellularLocation>
        <location evidence="1">Membrane</location>
        <topology evidence="1">Multi-pass membrane protein</topology>
    </subcellularLocation>
</comment>
<keyword evidence="4 7" id="KW-1133">Transmembrane helix</keyword>
<organism evidence="8">
    <name type="scientific">mine drainage metagenome</name>
    <dbReference type="NCBI Taxonomy" id="410659"/>
    <lineage>
        <taxon>unclassified sequences</taxon>
        <taxon>metagenomes</taxon>
        <taxon>ecological metagenomes</taxon>
    </lineage>
</organism>
<dbReference type="AlphaFoldDB" id="T1CBN5"/>
<dbReference type="PANTHER" id="PTHR43448">
    <property type="entry name" value="PROTOHEME IX FARNESYLTRANSFERASE, MITOCHONDRIAL"/>
    <property type="match status" value="1"/>
</dbReference>
<accession>T1CBN5</accession>
<dbReference type="InterPro" id="IPR044878">
    <property type="entry name" value="UbiA_sf"/>
</dbReference>
<dbReference type="PANTHER" id="PTHR43448:SF2">
    <property type="entry name" value="PROTOHEME IX FARNESYLTRANSFERASE, MITOCHONDRIAL"/>
    <property type="match status" value="1"/>
</dbReference>
<reference evidence="8" key="1">
    <citation type="submission" date="2013-08" db="EMBL/GenBank/DDBJ databases">
        <authorList>
            <person name="Mendez C."/>
            <person name="Richter M."/>
            <person name="Ferrer M."/>
            <person name="Sanchez J."/>
        </authorList>
    </citation>
    <scope>NUCLEOTIDE SEQUENCE</scope>
</reference>
<keyword evidence="3 7" id="KW-0812">Transmembrane</keyword>
<dbReference type="InterPro" id="IPR006369">
    <property type="entry name" value="Protohaem_IX_farnesylTrfase"/>
</dbReference>
<dbReference type="EMBL" id="AUZX01001578">
    <property type="protein sequence ID" value="EQD78738.1"/>
    <property type="molecule type" value="Genomic_DNA"/>
</dbReference>
<evidence type="ECO:0000313" key="8">
    <source>
        <dbReference type="EMBL" id="EQD78738.1"/>
    </source>
</evidence>
<feature type="transmembrane region" description="Helical" evidence="7">
    <location>
        <begin position="44"/>
        <end position="62"/>
    </location>
</feature>
<evidence type="ECO:0000256" key="3">
    <source>
        <dbReference type="ARBA" id="ARBA00022692"/>
    </source>
</evidence>
<proteinExistence type="predicted"/>
<comment type="caution">
    <text evidence="8">The sequence shown here is derived from an EMBL/GenBank/DDBJ whole genome shotgun (WGS) entry which is preliminary data.</text>
</comment>
<dbReference type="GO" id="GO:0008495">
    <property type="term" value="F:protoheme IX farnesyltransferase activity"/>
    <property type="evidence" value="ECO:0007669"/>
    <property type="project" value="InterPro"/>
</dbReference>
<feature type="transmembrane region" description="Helical" evidence="7">
    <location>
        <begin position="68"/>
        <end position="92"/>
    </location>
</feature>
<evidence type="ECO:0000256" key="4">
    <source>
        <dbReference type="ARBA" id="ARBA00022989"/>
    </source>
</evidence>
<evidence type="ECO:0000256" key="7">
    <source>
        <dbReference type="SAM" id="Phobius"/>
    </source>
</evidence>
<protein>
    <submittedName>
        <fullName evidence="8">Protoheme IX farnesyltransferase</fullName>
    </submittedName>
</protein>
<feature type="non-terminal residue" evidence="8">
    <location>
        <position position="137"/>
    </location>
</feature>
<keyword evidence="2 8" id="KW-0808">Transferase</keyword>
<evidence type="ECO:0000256" key="5">
    <source>
        <dbReference type="ARBA" id="ARBA00023133"/>
    </source>
</evidence>
<reference evidence="8" key="2">
    <citation type="journal article" date="2014" name="ISME J.">
        <title>Microbial stratification in low pH oxic and suboxic macroscopic growths along an acid mine drainage.</title>
        <authorList>
            <person name="Mendez-Garcia C."/>
            <person name="Mesa V."/>
            <person name="Sprenger R.R."/>
            <person name="Richter M."/>
            <person name="Diez M.S."/>
            <person name="Solano J."/>
            <person name="Bargiela R."/>
            <person name="Golyshina O.V."/>
            <person name="Manteca A."/>
            <person name="Ramos J.L."/>
            <person name="Gallego J.R."/>
            <person name="Llorente I."/>
            <person name="Martins Dos Santos V.A."/>
            <person name="Jensen O.N."/>
            <person name="Pelaez A.I."/>
            <person name="Sanchez J."/>
            <person name="Ferrer M."/>
        </authorList>
    </citation>
    <scope>NUCLEOTIDE SEQUENCE</scope>
</reference>
<evidence type="ECO:0000256" key="1">
    <source>
        <dbReference type="ARBA" id="ARBA00004141"/>
    </source>
</evidence>
<dbReference type="Gene3D" id="1.10.357.140">
    <property type="entry name" value="UbiA prenyltransferase"/>
    <property type="match status" value="1"/>
</dbReference>
<sequence length="137" mass="14096">MLSDRTPALVRAHPSSALVGSEVALPGKLRIPVRTYLAFVKPHIDLTFVLVGLTGALLGWARSGPFPVMPVIAVAGAVAFLSAGAECWTNILDRDIDGLMPRTAGRPLPCGRIPLHSAAVLGAVLTATGLLLAAALG</sequence>
<name>T1CBN5_9ZZZZ</name>
<evidence type="ECO:0000256" key="6">
    <source>
        <dbReference type="ARBA" id="ARBA00023136"/>
    </source>
</evidence>
<feature type="transmembrane region" description="Helical" evidence="7">
    <location>
        <begin position="113"/>
        <end position="136"/>
    </location>
</feature>
<dbReference type="GO" id="GO:0016020">
    <property type="term" value="C:membrane"/>
    <property type="evidence" value="ECO:0007669"/>
    <property type="project" value="UniProtKB-SubCell"/>
</dbReference>
<dbReference type="InterPro" id="IPR000537">
    <property type="entry name" value="UbiA_prenyltransferase"/>
</dbReference>
<dbReference type="GO" id="GO:0006783">
    <property type="term" value="P:heme biosynthetic process"/>
    <property type="evidence" value="ECO:0007669"/>
    <property type="project" value="UniProtKB-KW"/>
</dbReference>
<keyword evidence="6 7" id="KW-0472">Membrane</keyword>